<proteinExistence type="predicted"/>
<protein>
    <submittedName>
        <fullName evidence="2">Uncharacterized protein</fullName>
    </submittedName>
</protein>
<name>A0AA42S6S0_9BURK</name>
<dbReference type="EMBL" id="JAOCDZ010000032">
    <property type="protein sequence ID" value="MDH0739957.1"/>
    <property type="molecule type" value="Genomic_DNA"/>
</dbReference>
<gene>
    <name evidence="2" type="ORF">N5D93_29440</name>
</gene>
<evidence type="ECO:0000256" key="1">
    <source>
        <dbReference type="SAM" id="MobiDB-lite"/>
    </source>
</evidence>
<accession>A0AA42S6S0</accession>
<sequence length="91" mass="9519">MPQSPTHDLRKSIPGQPDVNAGALRPASKPQPSSKAQDGRALPDVDHPPPAHSHGTGFDRAVAQEEAEARDGTLPGSNDTRPAPSTKESKP</sequence>
<dbReference type="Proteomes" id="UP001161094">
    <property type="component" value="Unassembled WGS sequence"/>
</dbReference>
<evidence type="ECO:0000313" key="2">
    <source>
        <dbReference type="EMBL" id="MDH0739957.1"/>
    </source>
</evidence>
<feature type="region of interest" description="Disordered" evidence="1">
    <location>
        <begin position="1"/>
        <end position="91"/>
    </location>
</feature>
<comment type="caution">
    <text evidence="2">The sequence shown here is derived from an EMBL/GenBank/DDBJ whole genome shotgun (WGS) entry which is preliminary data.</text>
</comment>
<dbReference type="RefSeq" id="WP_279997460.1">
    <property type="nucleotide sequence ID" value="NZ_JAOCDZ010000032.1"/>
</dbReference>
<dbReference type="AlphaFoldDB" id="A0AA42S6S0"/>
<feature type="compositionally biased region" description="Basic and acidic residues" evidence="1">
    <location>
        <begin position="37"/>
        <end position="49"/>
    </location>
</feature>
<reference evidence="2" key="1">
    <citation type="submission" date="2022-09" db="EMBL/GenBank/DDBJ databases">
        <title>Intensive care unit water sources are persistently colonized with multi-drug resistant bacteria and are the site of extensive horizontal gene transfer of antibiotic resistance genes.</title>
        <authorList>
            <person name="Diorio-Toth L."/>
        </authorList>
    </citation>
    <scope>NUCLEOTIDE SEQUENCE</scope>
    <source>
        <strain evidence="2">GD03843</strain>
    </source>
</reference>
<organism evidence="2 3">
    <name type="scientific">Achromobacter spanius</name>
    <dbReference type="NCBI Taxonomy" id="217203"/>
    <lineage>
        <taxon>Bacteria</taxon>
        <taxon>Pseudomonadati</taxon>
        <taxon>Pseudomonadota</taxon>
        <taxon>Betaproteobacteria</taxon>
        <taxon>Burkholderiales</taxon>
        <taxon>Alcaligenaceae</taxon>
        <taxon>Achromobacter</taxon>
    </lineage>
</organism>
<evidence type="ECO:0000313" key="3">
    <source>
        <dbReference type="Proteomes" id="UP001161094"/>
    </source>
</evidence>